<dbReference type="Proteomes" id="UP000312102">
    <property type="component" value="Chromosome"/>
</dbReference>
<proteinExistence type="predicted"/>
<dbReference type="KEGG" id="mrk:FIT61_01090"/>
<protein>
    <submittedName>
        <fullName evidence="2">FAD-dependent oxidoreductase</fullName>
    </submittedName>
</protein>
<dbReference type="InterPro" id="IPR002937">
    <property type="entry name" value="Amino_oxidase"/>
</dbReference>
<feature type="domain" description="Amine oxidase" evidence="1">
    <location>
        <begin position="14"/>
        <end position="300"/>
    </location>
</feature>
<evidence type="ECO:0000259" key="1">
    <source>
        <dbReference type="Pfam" id="PF01593"/>
    </source>
</evidence>
<dbReference type="Gene3D" id="3.50.50.60">
    <property type="entry name" value="FAD/NAD(P)-binding domain"/>
    <property type="match status" value="1"/>
</dbReference>
<dbReference type="PANTHER" id="PTHR42923:SF17">
    <property type="entry name" value="AMINE OXIDASE DOMAIN-CONTAINING PROTEIN"/>
    <property type="match status" value="1"/>
</dbReference>
<evidence type="ECO:0000313" key="3">
    <source>
        <dbReference type="Proteomes" id="UP000312102"/>
    </source>
</evidence>
<sequence length="415" mass="48141">MKIAIIGSGISGNTLAYYLNPHHQIALFESNDRIGGHSHTHHIDVFNQKVSVDTGFIVFNKKTYPNFLKLLHELKVPYENSAMSFSVKDSQKDFEYNGTNLNALFAQRKNFINPSFYKMIREILRFNKSSIILLSGDEEISLGDYLKRERYSDFFKKYYILPMGSAIWSSNIKTMMQFPAKFFIQFFNNHGMLNINDRPQWLTISGGSINYVDKMIKPFRKKIKLNQNIKYVERKKDHIAIHHKDRVEKFDWVFFACHSDEALKLIKSPSFHEKNILKAIPYTDNEVILHYDDHFMPKRKLAWAAWNYHIDDNANSPASLTYNMNILQNLKTEVPLLVTLNPLQKINKKKIIKTLSYAHPQYSLPSIEAQSKYHLISGVNRTSFAGAYWGNGFHEDGVKSALDAIQQFNAVHGFQ</sequence>
<reference evidence="2 3" key="1">
    <citation type="journal article" date="2019" name="ISME J.">
        <title>Evolution in action: habitat transition from sediment to the pelagial leads to genome streamlining in Methylophilaceae.</title>
        <authorList>
            <person name="Salcher M."/>
            <person name="Schaefle D."/>
            <person name="Kaspar M."/>
            <person name="Neuenschwander S.M."/>
            <person name="Ghai R."/>
        </authorList>
    </citation>
    <scope>NUCLEOTIDE SEQUENCE [LARGE SCALE GENOMIC DNA]</scope>
    <source>
        <strain evidence="2 3">MMS-RI-1</strain>
    </source>
</reference>
<name>A0AAE6KNV9_9PROT</name>
<dbReference type="AlphaFoldDB" id="A0AAE6KNV9"/>
<dbReference type="GO" id="GO:0016491">
    <property type="term" value="F:oxidoreductase activity"/>
    <property type="evidence" value="ECO:0007669"/>
    <property type="project" value="TreeGrafter"/>
</dbReference>
<dbReference type="RefSeq" id="WP_139882679.1">
    <property type="nucleotide sequence ID" value="NZ_CP040986.1"/>
</dbReference>
<keyword evidence="3" id="KW-1185">Reference proteome</keyword>
<dbReference type="SUPFAM" id="SSF51905">
    <property type="entry name" value="FAD/NAD(P)-binding domain"/>
    <property type="match status" value="1"/>
</dbReference>
<dbReference type="Pfam" id="PF01593">
    <property type="entry name" value="Amino_oxidase"/>
    <property type="match status" value="1"/>
</dbReference>
<dbReference type="PANTHER" id="PTHR42923">
    <property type="entry name" value="PROTOPORPHYRINOGEN OXIDASE"/>
    <property type="match status" value="1"/>
</dbReference>
<dbReference type="EMBL" id="CP040986">
    <property type="protein sequence ID" value="QDD13080.1"/>
    <property type="molecule type" value="Genomic_DNA"/>
</dbReference>
<dbReference type="Gene3D" id="3.30.70.1990">
    <property type="match status" value="1"/>
</dbReference>
<accession>A0AAE6KNV9</accession>
<evidence type="ECO:0000313" key="2">
    <source>
        <dbReference type="EMBL" id="QDD13080.1"/>
    </source>
</evidence>
<organism evidence="2 3">
    <name type="scientific">Candidatus Methylopumilus rimovensis</name>
    <dbReference type="NCBI Taxonomy" id="2588535"/>
    <lineage>
        <taxon>Bacteria</taxon>
        <taxon>Pseudomonadati</taxon>
        <taxon>Pseudomonadota</taxon>
        <taxon>Betaproteobacteria</taxon>
        <taxon>Nitrosomonadales</taxon>
        <taxon>Methylophilaceae</taxon>
        <taxon>Candidatus Methylopumilus</taxon>
    </lineage>
</organism>
<dbReference type="InterPro" id="IPR050464">
    <property type="entry name" value="Zeta_carotene_desat/Oxidored"/>
</dbReference>
<dbReference type="Gene3D" id="1.10.405.20">
    <property type="match status" value="1"/>
</dbReference>
<gene>
    <name evidence="2" type="ORF">FIT61_01090</name>
</gene>
<dbReference type="InterPro" id="IPR036188">
    <property type="entry name" value="FAD/NAD-bd_sf"/>
</dbReference>